<accession>A0A0F9VHE3</accession>
<protein>
    <submittedName>
        <fullName evidence="2">Uncharacterized protein</fullName>
    </submittedName>
</protein>
<gene>
    <name evidence="2" type="ORF">LCGC14_0483940</name>
</gene>
<comment type="caution">
    <text evidence="2">The sequence shown here is derived from an EMBL/GenBank/DDBJ whole genome shotgun (WGS) entry which is preliminary data.</text>
</comment>
<evidence type="ECO:0000313" key="2">
    <source>
        <dbReference type="EMBL" id="KKN65218.1"/>
    </source>
</evidence>
<evidence type="ECO:0000256" key="1">
    <source>
        <dbReference type="SAM" id="Coils"/>
    </source>
</evidence>
<proteinExistence type="predicted"/>
<reference evidence="2" key="1">
    <citation type="journal article" date="2015" name="Nature">
        <title>Complex archaea that bridge the gap between prokaryotes and eukaryotes.</title>
        <authorList>
            <person name="Spang A."/>
            <person name="Saw J.H."/>
            <person name="Jorgensen S.L."/>
            <person name="Zaremba-Niedzwiedzka K."/>
            <person name="Martijn J."/>
            <person name="Lind A.E."/>
            <person name="van Eijk R."/>
            <person name="Schleper C."/>
            <person name="Guy L."/>
            <person name="Ettema T.J."/>
        </authorList>
    </citation>
    <scope>NUCLEOTIDE SEQUENCE</scope>
</reference>
<name>A0A0F9VHE3_9ZZZZ</name>
<keyword evidence="1" id="KW-0175">Coiled coil</keyword>
<organism evidence="2">
    <name type="scientific">marine sediment metagenome</name>
    <dbReference type="NCBI Taxonomy" id="412755"/>
    <lineage>
        <taxon>unclassified sequences</taxon>
        <taxon>metagenomes</taxon>
        <taxon>ecological metagenomes</taxon>
    </lineage>
</organism>
<feature type="coiled-coil region" evidence="1">
    <location>
        <begin position="48"/>
        <end position="78"/>
    </location>
</feature>
<dbReference type="AlphaFoldDB" id="A0A0F9VHE3"/>
<sequence length="82" mass="9481">MTDKQIEILKLEGAIRAVGATIENNLCSIRHLTGEASENNFRSFFMKIERVEELVTDSKKLYDELKKLKQEKLQAERSRPSL</sequence>
<dbReference type="EMBL" id="LAZR01000531">
    <property type="protein sequence ID" value="KKN65218.1"/>
    <property type="molecule type" value="Genomic_DNA"/>
</dbReference>